<feature type="compositionally biased region" description="Polar residues" evidence="2">
    <location>
        <begin position="156"/>
        <end position="165"/>
    </location>
</feature>
<dbReference type="EMBL" id="QPKB01000010">
    <property type="protein sequence ID" value="RWR93673.1"/>
    <property type="molecule type" value="Genomic_DNA"/>
</dbReference>
<keyword evidence="3" id="KW-0223">Dioxygenase</keyword>
<evidence type="ECO:0000313" key="4">
    <source>
        <dbReference type="Proteomes" id="UP000283530"/>
    </source>
</evidence>
<dbReference type="GO" id="GO:0003729">
    <property type="term" value="F:mRNA binding"/>
    <property type="evidence" value="ECO:0007669"/>
    <property type="project" value="InterPro"/>
</dbReference>
<dbReference type="PANTHER" id="PTHR31447">
    <property type="entry name" value="HYDROXYPROLINE-RICH GLYCOPROTEIN FAMILY PROTEIN-RELATED"/>
    <property type="match status" value="1"/>
</dbReference>
<evidence type="ECO:0000313" key="3">
    <source>
        <dbReference type="EMBL" id="RWR93673.1"/>
    </source>
</evidence>
<dbReference type="PANTHER" id="PTHR31447:SF2">
    <property type="entry name" value="RNA DEMETHYLASE ALKBH10B"/>
    <property type="match status" value="1"/>
</dbReference>
<feature type="region of interest" description="Disordered" evidence="2">
    <location>
        <begin position="1"/>
        <end position="27"/>
    </location>
</feature>
<dbReference type="InterPro" id="IPR044842">
    <property type="entry name" value="ALKBH9B/ALKBH10B-like"/>
</dbReference>
<organism evidence="3 4">
    <name type="scientific">Cinnamomum micranthum f. kanehirae</name>
    <dbReference type="NCBI Taxonomy" id="337451"/>
    <lineage>
        <taxon>Eukaryota</taxon>
        <taxon>Viridiplantae</taxon>
        <taxon>Streptophyta</taxon>
        <taxon>Embryophyta</taxon>
        <taxon>Tracheophyta</taxon>
        <taxon>Spermatophyta</taxon>
        <taxon>Magnoliopsida</taxon>
        <taxon>Magnoliidae</taxon>
        <taxon>Laurales</taxon>
        <taxon>Lauraceae</taxon>
        <taxon>Cinnamomum</taxon>
    </lineage>
</organism>
<feature type="compositionally biased region" description="Basic and acidic residues" evidence="2">
    <location>
        <begin position="113"/>
        <end position="125"/>
    </location>
</feature>
<accession>A0A3S3NSW8</accession>
<dbReference type="Proteomes" id="UP000283530">
    <property type="component" value="Unassembled WGS sequence"/>
</dbReference>
<dbReference type="AlphaFoldDB" id="A0A3S3NSW8"/>
<name>A0A3S3NSW8_9MAGN</name>
<proteinExistence type="inferred from homology"/>
<keyword evidence="3" id="KW-0560">Oxidoreductase</keyword>
<protein>
    <submittedName>
        <fullName evidence="3">Oxoglutarate/iron-dependent dioxygenase</fullName>
    </submittedName>
</protein>
<comment type="caution">
    <text evidence="3">The sequence shown here is derived from an EMBL/GenBank/DDBJ whole genome shotgun (WGS) entry which is preliminary data.</text>
</comment>
<comment type="similarity">
    <text evidence="1">Belongs to the alkB family.</text>
</comment>
<dbReference type="GO" id="GO:0051213">
    <property type="term" value="F:dioxygenase activity"/>
    <property type="evidence" value="ECO:0007669"/>
    <property type="project" value="UniProtKB-KW"/>
</dbReference>
<dbReference type="STRING" id="337451.A0A3S3NSW8"/>
<dbReference type="GO" id="GO:0006402">
    <property type="term" value="P:mRNA catabolic process"/>
    <property type="evidence" value="ECO:0007669"/>
    <property type="project" value="InterPro"/>
</dbReference>
<keyword evidence="4" id="KW-1185">Reference proteome</keyword>
<reference evidence="3 4" key="1">
    <citation type="journal article" date="2019" name="Nat. Plants">
        <title>Stout camphor tree genome fills gaps in understanding of flowering plant genome evolution.</title>
        <authorList>
            <person name="Chaw S.M."/>
            <person name="Liu Y.C."/>
            <person name="Wu Y.W."/>
            <person name="Wang H.Y."/>
            <person name="Lin C.I."/>
            <person name="Wu C.S."/>
            <person name="Ke H.M."/>
            <person name="Chang L.Y."/>
            <person name="Hsu C.Y."/>
            <person name="Yang H.T."/>
            <person name="Sudianto E."/>
            <person name="Hsu M.H."/>
            <person name="Wu K.P."/>
            <person name="Wang L.N."/>
            <person name="Leebens-Mack J.H."/>
            <person name="Tsai I.J."/>
        </authorList>
    </citation>
    <scope>NUCLEOTIDE SEQUENCE [LARGE SCALE GENOMIC DNA]</scope>
    <source>
        <strain evidence="4">cv. Chaw 1501</strain>
        <tissue evidence="3">Young leaves</tissue>
    </source>
</reference>
<dbReference type="OrthoDB" id="1916097at2759"/>
<sequence length="516" mass="57443">MTSADEPTSPPAYTATPLPPAASSQQMQLPDTFARDAIIAWYRGEFAAANAIIDALCSHLTQIDGGGEDYDCVFTAIHRRRLNWIPVLHMQKYFSISAVAMELRRVAAKKKKREEEFEEKNRSEISPEEFDGSIKDSNGDSSSDQKIPNEKESQEEQLSPESNQICHDHEDCKQRPELIKITKGFVAKELVKGHMVNVVKGLKLYEDIFTGLELSKIVDFINELRLSGRKGELSGETFMFFNKELKGNKREVIQMGVPIFGSIREDMTTNIDPIPSVLQAVIDHLVQWRLIPESRKPNSCLISFFDEGDYSQPYLKPPHLEQPVSTLVLSESNMAFGRILVSDQDGNYKGPLTLSLKEGSLLVMRGNSAEMARHVMCPSPNKRISITLSKVRPTINHTQPSAIPPMTKAMTLWQPGGQQPCKVPIPGGPMSYDNMDVVPKWGVLRAPLVMIAPPQPIVMGPKKMARGGTGVFLPWAVSSKRTTKHLPPRIRGRLPALPPSNEIRVMKPSAELEVSS</sequence>
<evidence type="ECO:0000256" key="2">
    <source>
        <dbReference type="SAM" id="MobiDB-lite"/>
    </source>
</evidence>
<dbReference type="SUPFAM" id="SSF51197">
    <property type="entry name" value="Clavaminate synthase-like"/>
    <property type="match status" value="1"/>
</dbReference>
<feature type="compositionally biased region" description="Low complexity" evidence="2">
    <location>
        <begin position="11"/>
        <end position="24"/>
    </location>
</feature>
<gene>
    <name evidence="3" type="ORF">CKAN_02293700</name>
</gene>
<feature type="region of interest" description="Disordered" evidence="2">
    <location>
        <begin position="110"/>
        <end position="169"/>
    </location>
</feature>
<dbReference type="GO" id="GO:0032451">
    <property type="term" value="F:demethylase activity"/>
    <property type="evidence" value="ECO:0007669"/>
    <property type="project" value="InterPro"/>
</dbReference>
<evidence type="ECO:0000256" key="1">
    <source>
        <dbReference type="ARBA" id="ARBA00007879"/>
    </source>
</evidence>
<dbReference type="InterPro" id="IPR037151">
    <property type="entry name" value="AlkB-like_sf"/>
</dbReference>
<dbReference type="Gene3D" id="2.60.120.590">
    <property type="entry name" value="Alpha-ketoglutarate-dependent dioxygenase AlkB-like"/>
    <property type="match status" value="1"/>
</dbReference>